<reference evidence="1" key="1">
    <citation type="journal article" date="2014" name="Front. Microbiol.">
        <title>High frequency of phylogenetically diverse reductive dehalogenase-homologous genes in deep subseafloor sedimentary metagenomes.</title>
        <authorList>
            <person name="Kawai M."/>
            <person name="Futagami T."/>
            <person name="Toyoda A."/>
            <person name="Takaki Y."/>
            <person name="Nishi S."/>
            <person name="Hori S."/>
            <person name="Arai W."/>
            <person name="Tsubouchi T."/>
            <person name="Morono Y."/>
            <person name="Uchiyama I."/>
            <person name="Ito T."/>
            <person name="Fujiyama A."/>
            <person name="Inagaki F."/>
            <person name="Takami H."/>
        </authorList>
    </citation>
    <scope>NUCLEOTIDE SEQUENCE</scope>
    <source>
        <strain evidence="1">Expedition CK06-06</strain>
    </source>
</reference>
<feature type="non-terminal residue" evidence="1">
    <location>
        <position position="1"/>
    </location>
</feature>
<sequence length="266" mass="30028">VDVGVGIPPTAKSSFSDMAKLTGQFSLPGQGEPYPDCGEDVLYLCPRCGHVKKSEGEGKGKNCRRGTCPKCYTTWAWLLAKKAELRIKHATKVAARELGRARRPIHVVISLPKSVWTLFHDDYPEARREAYRLLGKANLRGGLLIAHPWRQKCYQCEGDIVGSWRVDAETKKFTHKERYCQDCGSKQFKWVPGPHFHFVGYGWVKHTKYIEETTGYVIKNIGVLNNVGGCIWYQLTHAGIRAGRQTITYFGVCALRNYKAPKLPKD</sequence>
<evidence type="ECO:0000313" key="1">
    <source>
        <dbReference type="EMBL" id="GAH31917.1"/>
    </source>
</evidence>
<accession>X1EH42</accession>
<organism evidence="1">
    <name type="scientific">marine sediment metagenome</name>
    <dbReference type="NCBI Taxonomy" id="412755"/>
    <lineage>
        <taxon>unclassified sequences</taxon>
        <taxon>metagenomes</taxon>
        <taxon>ecological metagenomes</taxon>
    </lineage>
</organism>
<comment type="caution">
    <text evidence="1">The sequence shown here is derived from an EMBL/GenBank/DDBJ whole genome shotgun (WGS) entry which is preliminary data.</text>
</comment>
<protein>
    <submittedName>
        <fullName evidence="1">Uncharacterized protein</fullName>
    </submittedName>
</protein>
<dbReference type="AlphaFoldDB" id="X1EH42"/>
<gene>
    <name evidence="1" type="ORF">S03H2_21735</name>
</gene>
<feature type="non-terminal residue" evidence="1">
    <location>
        <position position="266"/>
    </location>
</feature>
<dbReference type="EMBL" id="BARU01011606">
    <property type="protein sequence ID" value="GAH31917.1"/>
    <property type="molecule type" value="Genomic_DNA"/>
</dbReference>
<proteinExistence type="predicted"/>
<name>X1EH42_9ZZZZ</name>